<accession>A0A108TH11</accession>
<feature type="transmembrane region" description="Helical" evidence="7">
    <location>
        <begin position="82"/>
        <end position="105"/>
    </location>
</feature>
<dbReference type="Pfam" id="PF13440">
    <property type="entry name" value="Polysacc_synt_3"/>
    <property type="match status" value="1"/>
</dbReference>
<comment type="subcellular location">
    <subcellularLocation>
        <location evidence="1">Cell membrane</location>
        <topology evidence="1">Multi-pass membrane protein</topology>
    </subcellularLocation>
</comment>
<evidence type="ECO:0000313" key="10">
    <source>
        <dbReference type="Proteomes" id="UP000283341"/>
    </source>
</evidence>
<feature type="transmembrane region" description="Helical" evidence="7">
    <location>
        <begin position="362"/>
        <end position="379"/>
    </location>
</feature>
<feature type="transmembrane region" description="Helical" evidence="7">
    <location>
        <begin position="117"/>
        <end position="138"/>
    </location>
</feature>
<feature type="transmembrane region" description="Helical" evidence="7">
    <location>
        <begin position="150"/>
        <end position="170"/>
    </location>
</feature>
<comment type="caution">
    <text evidence="9">The sequence shown here is derived from an EMBL/GenBank/DDBJ whole genome shotgun (WGS) entry which is preliminary data.</text>
</comment>
<sequence length="478" mass="53460">MSTSSLKNRALNGVFWSAIDRFSSQGISFLISIVIARLLTPHDYGLVAMVGIFISIAQAFIDSGLSSAIVRKKDRTTVDLSTAFYANIIIGVLCYAILYLAAPYIARFYQEDELCSIVRIMGIIFFLFSFSNIQQAVLSINIDFKTKAKISLLSVIVSGTLGIISAYSGLGVWALVIQQTVYALLRTILLWIFVNWRPIGIFSWKAFCSLFSFGSKMLLTGLLNSIFNNLYSIVIGKTFSASSLGYYSRAEQFAQFPSSNMTNIVKGVTFPTMALIQDEKERLKANFYKIHRVMTFIIFPLIVGLASVASPLILLLLSKKWIYSAKLLQIICLALMWYPVYTQNLNFLEVKGYGGYILKSETISKIVSMTVLVILIPMGLEAICWGQMLSNIISVFVSSYFVTKITRDSYAKLFAPISMNLFSSLMMGIICSLAQKLFVLPAIQLVVGILVGGMVYLILNYCFNRSFLMTFYNILFKK</sequence>
<dbReference type="GeneID" id="66307144"/>
<evidence type="ECO:0000256" key="3">
    <source>
        <dbReference type="ARBA" id="ARBA00022475"/>
    </source>
</evidence>
<organism evidence="9 10">
    <name type="scientific">Bacteroides cellulosilyticus</name>
    <dbReference type="NCBI Taxonomy" id="246787"/>
    <lineage>
        <taxon>Bacteria</taxon>
        <taxon>Pseudomonadati</taxon>
        <taxon>Bacteroidota</taxon>
        <taxon>Bacteroidia</taxon>
        <taxon>Bacteroidales</taxon>
        <taxon>Bacteroidaceae</taxon>
        <taxon>Bacteroides</taxon>
    </lineage>
</organism>
<evidence type="ECO:0000313" key="8">
    <source>
        <dbReference type="EMBL" id="KAA5420446.1"/>
    </source>
</evidence>
<name>A0A108TH11_9BACE</name>
<dbReference type="InterPro" id="IPR050833">
    <property type="entry name" value="Poly_Biosynth_Transport"/>
</dbReference>
<dbReference type="PANTHER" id="PTHR30250">
    <property type="entry name" value="PST FAMILY PREDICTED COLANIC ACID TRANSPORTER"/>
    <property type="match status" value="1"/>
</dbReference>
<dbReference type="Proteomes" id="UP000283341">
    <property type="component" value="Unassembled WGS sequence"/>
</dbReference>
<feature type="transmembrane region" description="Helical" evidence="7">
    <location>
        <begin position="293"/>
        <end position="315"/>
    </location>
</feature>
<reference evidence="8 11" key="2">
    <citation type="journal article" date="2019" name="Nat. Med.">
        <title>A library of human gut bacterial isolates paired with longitudinal multiomics data enables mechanistic microbiome research.</title>
        <authorList>
            <person name="Poyet M."/>
            <person name="Groussin M."/>
            <person name="Gibbons S.M."/>
            <person name="Avila-Pacheco J."/>
            <person name="Jiang X."/>
            <person name="Kearney S.M."/>
            <person name="Perrotta A.R."/>
            <person name="Berdy B."/>
            <person name="Zhao S."/>
            <person name="Lieberman T.D."/>
            <person name="Swanson P.K."/>
            <person name="Smith M."/>
            <person name="Roesemann S."/>
            <person name="Alexander J.E."/>
            <person name="Rich S.A."/>
            <person name="Livny J."/>
            <person name="Vlamakis H."/>
            <person name="Clish C."/>
            <person name="Bullock K."/>
            <person name="Deik A."/>
            <person name="Scott J."/>
            <person name="Pierce K.A."/>
            <person name="Xavier R.J."/>
            <person name="Alm E.J."/>
        </authorList>
    </citation>
    <scope>NUCLEOTIDE SEQUENCE [LARGE SCALE GENOMIC DNA]</scope>
    <source>
        <strain evidence="8 11">BIOML-A6</strain>
    </source>
</reference>
<evidence type="ECO:0000256" key="7">
    <source>
        <dbReference type="SAM" id="Phobius"/>
    </source>
</evidence>
<protein>
    <submittedName>
        <fullName evidence="9">Lipopolysaccharide biosynthesis protein</fullName>
    </submittedName>
</protein>
<comment type="similarity">
    <text evidence="2">Belongs to the polysaccharide synthase family.</text>
</comment>
<feature type="transmembrane region" description="Helical" evidence="7">
    <location>
        <begin position="321"/>
        <end position="341"/>
    </location>
</feature>
<evidence type="ECO:0000256" key="5">
    <source>
        <dbReference type="ARBA" id="ARBA00022989"/>
    </source>
</evidence>
<keyword evidence="3" id="KW-1003">Cell membrane</keyword>
<dbReference type="GO" id="GO:0005886">
    <property type="term" value="C:plasma membrane"/>
    <property type="evidence" value="ECO:0007669"/>
    <property type="project" value="UniProtKB-SubCell"/>
</dbReference>
<evidence type="ECO:0000313" key="11">
    <source>
        <dbReference type="Proteomes" id="UP000448877"/>
    </source>
</evidence>
<dbReference type="AlphaFoldDB" id="A0A108TH11"/>
<feature type="transmembrane region" description="Helical" evidence="7">
    <location>
        <begin position="414"/>
        <end position="435"/>
    </location>
</feature>
<evidence type="ECO:0000256" key="1">
    <source>
        <dbReference type="ARBA" id="ARBA00004651"/>
    </source>
</evidence>
<evidence type="ECO:0000256" key="6">
    <source>
        <dbReference type="ARBA" id="ARBA00023136"/>
    </source>
</evidence>
<dbReference type="CDD" id="cd13127">
    <property type="entry name" value="MATE_tuaB_like"/>
    <property type="match status" value="1"/>
</dbReference>
<keyword evidence="4 7" id="KW-0812">Transmembrane</keyword>
<feature type="transmembrane region" description="Helical" evidence="7">
    <location>
        <begin position="441"/>
        <end position="463"/>
    </location>
</feature>
<evidence type="ECO:0000313" key="9">
    <source>
        <dbReference type="EMBL" id="RGS37072.1"/>
    </source>
</evidence>
<dbReference type="RefSeq" id="WP_007217289.1">
    <property type="nucleotide sequence ID" value="NZ_CABMLT010000001.1"/>
</dbReference>
<proteinExistence type="inferred from homology"/>
<feature type="transmembrane region" description="Helical" evidence="7">
    <location>
        <begin position="176"/>
        <end position="194"/>
    </location>
</feature>
<feature type="transmembrane region" description="Helical" evidence="7">
    <location>
        <begin position="46"/>
        <end position="70"/>
    </location>
</feature>
<feature type="transmembrane region" description="Helical" evidence="7">
    <location>
        <begin position="21"/>
        <end position="40"/>
    </location>
</feature>
<dbReference type="EMBL" id="QRVJ01000007">
    <property type="protein sequence ID" value="RGS37072.1"/>
    <property type="molecule type" value="Genomic_DNA"/>
</dbReference>
<evidence type="ECO:0000256" key="4">
    <source>
        <dbReference type="ARBA" id="ARBA00022692"/>
    </source>
</evidence>
<reference evidence="9 10" key="1">
    <citation type="submission" date="2018-08" db="EMBL/GenBank/DDBJ databases">
        <title>A genome reference for cultivated species of the human gut microbiota.</title>
        <authorList>
            <person name="Zou Y."/>
            <person name="Xue W."/>
            <person name="Luo G."/>
        </authorList>
    </citation>
    <scope>NUCLEOTIDE SEQUENCE [LARGE SCALE GENOMIC DNA]</scope>
    <source>
        <strain evidence="9 10">AF22-3AC</strain>
    </source>
</reference>
<dbReference type="EMBL" id="VVYV01000010">
    <property type="protein sequence ID" value="KAA5420446.1"/>
    <property type="molecule type" value="Genomic_DNA"/>
</dbReference>
<dbReference type="PANTHER" id="PTHR30250:SF10">
    <property type="entry name" value="LIPOPOLYSACCHARIDE BIOSYNTHESIS PROTEIN WZXC"/>
    <property type="match status" value="1"/>
</dbReference>
<dbReference type="Proteomes" id="UP000448877">
    <property type="component" value="Unassembled WGS sequence"/>
</dbReference>
<gene>
    <name evidence="9" type="ORF">DWX97_10865</name>
    <name evidence="8" type="ORF">F2Y81_08040</name>
</gene>
<keyword evidence="6 7" id="KW-0472">Membrane</keyword>
<keyword evidence="5 7" id="KW-1133">Transmembrane helix</keyword>
<evidence type="ECO:0000256" key="2">
    <source>
        <dbReference type="ARBA" id="ARBA00007430"/>
    </source>
</evidence>